<evidence type="ECO:0000313" key="7">
    <source>
        <dbReference type="EMBL" id="MBC8334545.1"/>
    </source>
</evidence>
<keyword evidence="3" id="KW-0732">Signal</keyword>
<gene>
    <name evidence="7" type="ORF">H8E29_04715</name>
</gene>
<dbReference type="Proteomes" id="UP000614469">
    <property type="component" value="Unassembled WGS sequence"/>
</dbReference>
<dbReference type="SUPFAM" id="SSF159774">
    <property type="entry name" value="YerB-like"/>
    <property type="match status" value="2"/>
</dbReference>
<evidence type="ECO:0000313" key="8">
    <source>
        <dbReference type="Proteomes" id="UP000614469"/>
    </source>
</evidence>
<dbReference type="Gene3D" id="3.50.90.10">
    <property type="entry name" value="YerB-like"/>
    <property type="match status" value="2"/>
</dbReference>
<comment type="subcellular location">
    <subcellularLocation>
        <location evidence="1">Secreted</location>
    </subcellularLocation>
</comment>
<dbReference type="Gene3D" id="2.60.40.10">
    <property type="entry name" value="Immunoglobulins"/>
    <property type="match status" value="1"/>
</dbReference>
<dbReference type="EMBL" id="JACNJN010000071">
    <property type="protein sequence ID" value="MBC8334545.1"/>
    <property type="molecule type" value="Genomic_DNA"/>
</dbReference>
<name>A0A8J6THF2_9CHLR</name>
<reference evidence="7 8" key="1">
    <citation type="submission" date="2020-08" db="EMBL/GenBank/DDBJ databases">
        <title>Bridging the membrane lipid divide: bacteria of the FCB group superphylum have the potential to synthesize archaeal ether lipids.</title>
        <authorList>
            <person name="Villanueva L."/>
            <person name="Von Meijenfeldt F.A.B."/>
            <person name="Westbye A.B."/>
            <person name="Yadav S."/>
            <person name="Hopmans E.C."/>
            <person name="Dutilh B.E."/>
            <person name="Sinninghe Damste J.S."/>
        </authorList>
    </citation>
    <scope>NUCLEOTIDE SEQUENCE [LARGE SCALE GENOMIC DNA]</scope>
    <source>
        <strain evidence="7">NIOZ-UU36</strain>
    </source>
</reference>
<sequence>MLSFSGCISTSTVEGTPTATKTIPLLATATSAPTQTPTITITPTPQPRLTPVSHGPEIENFPSGYNPLTGRAVQDPTLLDLPAVLVSISNIPVSARPQAGPGFAPWIFEYYIGEATTRFLGVFYGDYPRRIQNVTGSCPVRETIFTPAENWVGNRVWLDENLDGVQNAWEAGVGGICVHLYNADSAEIVQSTSTNSNGFYAFDIPANENSYFIEFVGTKNFEFTHPNIGNDDQDSDAELTTGRTKSFRQSSADSSWDAGLLLLEKPVATPSPVVTGTPPAWYLPLEAYVGPIRSGRLTYDNINKMFTNSCLVFAGAPADILAQLNPCRIVYGVDTSTPNSALLPVEEMRKLAEENKVDGQKVNYAGNLFSESLPNIAGDPATTISVYYHKISQSAWRYDPISQSYLRYTDNADGTGIFHPATDRLSGRQQFFENVIVLQAEHAVFRHNQLEIDLSMSQKGFAYLFRDGMVRKIYWSTANREWEQKNGLLRPIHFEDIDKNPIALHPGRTWIHLVTPASTIKEEENGEWQVIFIQPFDPSPN</sequence>
<proteinExistence type="predicted"/>
<accession>A0A8J6THF2</accession>
<evidence type="ECO:0000259" key="4">
    <source>
        <dbReference type="Pfam" id="PF11258"/>
    </source>
</evidence>
<dbReference type="InterPro" id="IPR033764">
    <property type="entry name" value="Sdr_B"/>
</dbReference>
<keyword evidence="2" id="KW-0964">Secreted</keyword>
<dbReference type="Pfam" id="PF17479">
    <property type="entry name" value="DUF3048_C"/>
    <property type="match status" value="1"/>
</dbReference>
<feature type="domain" description="SD-repeat containing protein B" evidence="5">
    <location>
        <begin position="152"/>
        <end position="260"/>
    </location>
</feature>
<dbReference type="AlphaFoldDB" id="A0A8J6THF2"/>
<evidence type="ECO:0000259" key="6">
    <source>
        <dbReference type="Pfam" id="PF17479"/>
    </source>
</evidence>
<dbReference type="GO" id="GO:0005576">
    <property type="term" value="C:extracellular region"/>
    <property type="evidence" value="ECO:0007669"/>
    <property type="project" value="UniProtKB-SubCell"/>
</dbReference>
<dbReference type="Pfam" id="PF17210">
    <property type="entry name" value="SdrD_B"/>
    <property type="match status" value="1"/>
</dbReference>
<evidence type="ECO:0000256" key="3">
    <source>
        <dbReference type="ARBA" id="ARBA00022729"/>
    </source>
</evidence>
<dbReference type="SUPFAM" id="SSF117074">
    <property type="entry name" value="Hypothetical protein PA1324"/>
    <property type="match status" value="1"/>
</dbReference>
<dbReference type="InterPro" id="IPR021416">
    <property type="entry name" value="DUF3048_N"/>
</dbReference>
<protein>
    <submittedName>
        <fullName evidence="7">DUF3048 C-terminal domain-containing protein</fullName>
    </submittedName>
</protein>
<evidence type="ECO:0000256" key="1">
    <source>
        <dbReference type="ARBA" id="ARBA00004613"/>
    </source>
</evidence>
<dbReference type="InterPro" id="IPR013783">
    <property type="entry name" value="Ig-like_fold"/>
</dbReference>
<dbReference type="InterPro" id="IPR023158">
    <property type="entry name" value="YerB-like_sf"/>
</dbReference>
<evidence type="ECO:0000259" key="5">
    <source>
        <dbReference type="Pfam" id="PF17210"/>
    </source>
</evidence>
<evidence type="ECO:0000256" key="2">
    <source>
        <dbReference type="ARBA" id="ARBA00022525"/>
    </source>
</evidence>
<dbReference type="Pfam" id="PF11258">
    <property type="entry name" value="DUF3048"/>
    <property type="match status" value="1"/>
</dbReference>
<feature type="domain" description="DUF3048" evidence="6">
    <location>
        <begin position="385"/>
        <end position="511"/>
    </location>
</feature>
<dbReference type="InterPro" id="IPR035328">
    <property type="entry name" value="DUF3048_C"/>
</dbReference>
<comment type="caution">
    <text evidence="7">The sequence shown here is derived from an EMBL/GenBank/DDBJ whole genome shotgun (WGS) entry which is preliminary data.</text>
</comment>
<feature type="domain" description="DUF3048" evidence="4">
    <location>
        <begin position="68"/>
        <end position="134"/>
    </location>
</feature>
<organism evidence="7 8">
    <name type="scientific">Candidatus Desulfolinea nitratireducens</name>
    <dbReference type="NCBI Taxonomy" id="2841698"/>
    <lineage>
        <taxon>Bacteria</taxon>
        <taxon>Bacillati</taxon>
        <taxon>Chloroflexota</taxon>
        <taxon>Anaerolineae</taxon>
        <taxon>Anaerolineales</taxon>
        <taxon>Anaerolineales incertae sedis</taxon>
        <taxon>Candidatus Desulfolinea</taxon>
    </lineage>
</organism>